<dbReference type="GeneID" id="93591935"/>
<keyword evidence="7" id="KW-0496">Mitochondrion</keyword>
<dbReference type="CDD" id="cd20069">
    <property type="entry name" value="5TM_Oxa1-like"/>
    <property type="match status" value="1"/>
</dbReference>
<reference evidence="13 14" key="1">
    <citation type="submission" date="2019-01" db="EMBL/GenBank/DDBJ databases">
        <title>Intercellular communication is required for trap formation in the nematode-trapping fungus Duddingtonia flagrans.</title>
        <authorList>
            <person name="Youssar L."/>
            <person name="Wernet V."/>
            <person name="Hensel N."/>
            <person name="Hildebrandt H.-G."/>
            <person name="Fischer R."/>
        </authorList>
    </citation>
    <scope>NUCLEOTIDE SEQUENCE [LARGE SCALE GENOMIC DNA]</scope>
    <source>
        <strain evidence="13 14">CBS H-5679</strain>
    </source>
</reference>
<dbReference type="GO" id="GO:0005743">
    <property type="term" value="C:mitochondrial inner membrane"/>
    <property type="evidence" value="ECO:0007669"/>
    <property type="project" value="UniProtKB-SubCell"/>
</dbReference>
<feature type="region of interest" description="Disordered" evidence="10">
    <location>
        <begin position="30"/>
        <end position="50"/>
    </location>
</feature>
<keyword evidence="3 9" id="KW-0812">Transmembrane</keyword>
<keyword evidence="4" id="KW-0999">Mitochondrion inner membrane</keyword>
<dbReference type="Proteomes" id="UP000283090">
    <property type="component" value="Unassembled WGS sequence"/>
</dbReference>
<evidence type="ECO:0000256" key="7">
    <source>
        <dbReference type="ARBA" id="ARBA00023128"/>
    </source>
</evidence>
<organism evidence="13 14">
    <name type="scientific">Arthrobotrys flagrans</name>
    <name type="common">Nematode-trapping fungus</name>
    <name type="synonym">Trichothecium flagrans</name>
    <dbReference type="NCBI Taxonomy" id="97331"/>
    <lineage>
        <taxon>Eukaryota</taxon>
        <taxon>Fungi</taxon>
        <taxon>Dikarya</taxon>
        <taxon>Ascomycota</taxon>
        <taxon>Pezizomycotina</taxon>
        <taxon>Orbiliomycetes</taxon>
        <taxon>Orbiliales</taxon>
        <taxon>Orbiliaceae</taxon>
        <taxon>Arthrobotrys</taxon>
    </lineage>
</organism>
<dbReference type="EMBL" id="SAEB01000012">
    <property type="protein sequence ID" value="RVD81775.1"/>
    <property type="molecule type" value="Genomic_DNA"/>
</dbReference>
<evidence type="ECO:0000256" key="2">
    <source>
        <dbReference type="ARBA" id="ARBA00009877"/>
    </source>
</evidence>
<keyword evidence="5" id="KW-0809">Transit peptide</keyword>
<keyword evidence="6 11" id="KW-1133">Transmembrane helix</keyword>
<dbReference type="GO" id="GO:0032977">
    <property type="term" value="F:membrane insertase activity"/>
    <property type="evidence" value="ECO:0007669"/>
    <property type="project" value="InterPro"/>
</dbReference>
<evidence type="ECO:0000256" key="4">
    <source>
        <dbReference type="ARBA" id="ARBA00022792"/>
    </source>
</evidence>
<feature type="domain" description="Membrane insertase YidC/Oxa/ALB C-terminal" evidence="12">
    <location>
        <begin position="159"/>
        <end position="352"/>
    </location>
</feature>
<dbReference type="GO" id="GO:0032979">
    <property type="term" value="P:protein insertion into mitochondrial inner membrane from matrix"/>
    <property type="evidence" value="ECO:0007669"/>
    <property type="project" value="TreeGrafter"/>
</dbReference>
<proteinExistence type="inferred from homology"/>
<evidence type="ECO:0000256" key="6">
    <source>
        <dbReference type="ARBA" id="ARBA00022989"/>
    </source>
</evidence>
<dbReference type="PANTHER" id="PTHR12428:SF66">
    <property type="entry name" value="MITOCHONDRIAL INNER MEMBRANE PROTEIN OXA1L"/>
    <property type="match status" value="1"/>
</dbReference>
<feature type="region of interest" description="Disordered" evidence="10">
    <location>
        <begin position="421"/>
        <end position="457"/>
    </location>
</feature>
<dbReference type="VEuPathDB" id="FungiDB:DFL_009624"/>
<evidence type="ECO:0000256" key="11">
    <source>
        <dbReference type="SAM" id="Phobius"/>
    </source>
</evidence>
<dbReference type="PANTHER" id="PTHR12428">
    <property type="entry name" value="OXA1"/>
    <property type="match status" value="1"/>
</dbReference>
<gene>
    <name evidence="13" type="ORF">DFL_009624</name>
</gene>
<dbReference type="Pfam" id="PF02096">
    <property type="entry name" value="60KD_IMP"/>
    <property type="match status" value="1"/>
</dbReference>
<feature type="transmembrane region" description="Helical" evidence="11">
    <location>
        <begin position="320"/>
        <end position="346"/>
    </location>
</feature>
<dbReference type="AlphaFoldDB" id="A0A436ZSB2"/>
<accession>A0A436ZSB2</accession>
<keyword evidence="14" id="KW-1185">Reference proteome</keyword>
<dbReference type="InterPro" id="IPR001708">
    <property type="entry name" value="YidC/ALB3/OXA1/COX18"/>
</dbReference>
<dbReference type="InterPro" id="IPR028055">
    <property type="entry name" value="YidC/Oxa/ALB_C"/>
</dbReference>
<dbReference type="STRING" id="97331.A0A436ZSB2"/>
<comment type="subcellular location">
    <subcellularLocation>
        <location evidence="9">Membrane</location>
        <topology evidence="9">Multi-pass membrane protein</topology>
    </subcellularLocation>
    <subcellularLocation>
        <location evidence="1">Mitochondrion inner membrane</location>
        <topology evidence="1">Multi-pass membrane protein</topology>
    </subcellularLocation>
</comment>
<comment type="similarity">
    <text evidence="2 9">Belongs to the OXA1/ALB3/YidC family.</text>
</comment>
<name>A0A436ZSB2_ARTFL</name>
<feature type="transmembrane region" description="Helical" evidence="11">
    <location>
        <begin position="159"/>
        <end position="179"/>
    </location>
</feature>
<evidence type="ECO:0000313" key="13">
    <source>
        <dbReference type="EMBL" id="RVD81775.1"/>
    </source>
</evidence>
<evidence type="ECO:0000256" key="9">
    <source>
        <dbReference type="RuleBase" id="RU003945"/>
    </source>
</evidence>
<evidence type="ECO:0000256" key="8">
    <source>
        <dbReference type="ARBA" id="ARBA00023136"/>
    </source>
</evidence>
<dbReference type="RefSeq" id="XP_067487319.1">
    <property type="nucleotide sequence ID" value="XM_067639541.1"/>
</dbReference>
<evidence type="ECO:0000256" key="5">
    <source>
        <dbReference type="ARBA" id="ARBA00022946"/>
    </source>
</evidence>
<keyword evidence="8 11" id="KW-0472">Membrane</keyword>
<protein>
    <recommendedName>
        <fullName evidence="12">Membrane insertase YidC/Oxa/ALB C-terminal domain-containing protein</fullName>
    </recommendedName>
</protein>
<evidence type="ECO:0000259" key="12">
    <source>
        <dbReference type="Pfam" id="PF02096"/>
    </source>
</evidence>
<dbReference type="OrthoDB" id="2148490at2759"/>
<feature type="compositionally biased region" description="Basic and acidic residues" evidence="10">
    <location>
        <begin position="423"/>
        <end position="457"/>
    </location>
</feature>
<evidence type="ECO:0000256" key="1">
    <source>
        <dbReference type="ARBA" id="ARBA00004448"/>
    </source>
</evidence>
<evidence type="ECO:0000256" key="10">
    <source>
        <dbReference type="SAM" id="MobiDB-lite"/>
    </source>
</evidence>
<evidence type="ECO:0000313" key="14">
    <source>
        <dbReference type="Proteomes" id="UP000283090"/>
    </source>
</evidence>
<evidence type="ECO:0000256" key="3">
    <source>
        <dbReference type="ARBA" id="ARBA00022692"/>
    </source>
</evidence>
<sequence length="457" mass="50818">MLSRIVRRPLSTQLPRASIRADSGLLSSPRQFSQLSSAKHPTSRWTPSRPTLLTSRSSIALKASTIPSIRFASTDAAAPSTGTPPPDINLSNFTQEAETHSTSFVDHFLPAIPTAHGVTDHPPDTMGYLYALGLDNGWGPTTVMQNALEALHVFTGAPWWAAAVLATVGLRAIFLPIFIKVSDNTARMKELQPLMLPYMERQRAAIKNSDLQAQQQIRTEIMGLYKRAGVSPFRSLSNLLQIPFQFGSFMILRQMAYLPVPGLENTGILWFQDLTSADPFFLLPALSSGFLYLSMKFGAADLPNQQVGNIMKYLRIGLPLFSLGITCTMPSLLTLYFLTASFLAFLQALVIRSEKTRAWLGIYPLNRPEIAKPLVKTNLSPEALARIKSDEAIVQTEKDRRMRESKGGMLAAAMGTKGGLMDGVREQMKNSSEERKYKEYERRAKEEDEYRKAMGRR</sequence>
<comment type="caution">
    <text evidence="13">The sequence shown here is derived from an EMBL/GenBank/DDBJ whole genome shotgun (WGS) entry which is preliminary data.</text>
</comment>